<dbReference type="EMBL" id="BSYK01000001">
    <property type="protein sequence ID" value="GMG75147.1"/>
    <property type="molecule type" value="Genomic_DNA"/>
</dbReference>
<evidence type="ECO:0000256" key="1">
    <source>
        <dbReference type="SAM" id="Phobius"/>
    </source>
</evidence>
<keyword evidence="1" id="KW-1133">Transmembrane helix</keyword>
<organism evidence="2 3">
    <name type="scientific">Priestia megaterium</name>
    <name type="common">Bacillus megaterium</name>
    <dbReference type="NCBI Taxonomy" id="1404"/>
    <lineage>
        <taxon>Bacteria</taxon>
        <taxon>Bacillati</taxon>
        <taxon>Bacillota</taxon>
        <taxon>Bacilli</taxon>
        <taxon>Bacillales</taxon>
        <taxon>Bacillaceae</taxon>
        <taxon>Priestia</taxon>
    </lineage>
</organism>
<gene>
    <name evidence="2" type="ORF">ShirakiTB12_36150</name>
</gene>
<keyword evidence="1" id="KW-0812">Transmembrane</keyword>
<evidence type="ECO:0000313" key="3">
    <source>
        <dbReference type="Proteomes" id="UP001165240"/>
    </source>
</evidence>
<evidence type="ECO:0000313" key="2">
    <source>
        <dbReference type="EMBL" id="GMG75147.1"/>
    </source>
</evidence>
<protein>
    <submittedName>
        <fullName evidence="2">Uncharacterized protein</fullName>
    </submittedName>
</protein>
<proteinExistence type="predicted"/>
<accession>A0AAX6BN58</accession>
<feature type="transmembrane region" description="Helical" evidence="1">
    <location>
        <begin position="24"/>
        <end position="43"/>
    </location>
</feature>
<name>A0AAX6BN58_PRIMG</name>
<reference evidence="2" key="1">
    <citation type="journal article" date="2024" name="Appl Microbiol">
        <title>Effect of kuratsuki Bacillus and Priestia on Taste of Sake.</title>
        <authorList>
            <person name="Kobayashi K."/>
            <person name="Nishida H."/>
        </authorList>
    </citation>
    <scope>NUCLEOTIDE SEQUENCE</scope>
    <source>
        <strain evidence="2">B-12</strain>
    </source>
</reference>
<sequence>MYAVSLSISSHQQKLLTMRKVEHITVRVFNVFSFSLYIIILVTDNKIRVFIVRLIVS</sequence>
<keyword evidence="1" id="KW-0472">Membrane</keyword>
<comment type="caution">
    <text evidence="2">The sequence shown here is derived from an EMBL/GenBank/DDBJ whole genome shotgun (WGS) entry which is preliminary data.</text>
</comment>
<dbReference type="Proteomes" id="UP001165240">
    <property type="component" value="Unassembled WGS sequence"/>
</dbReference>
<dbReference type="AlphaFoldDB" id="A0AAX6BN58"/>